<dbReference type="InterPro" id="IPR036543">
    <property type="entry name" value="Guanylate-bd_C_sf"/>
</dbReference>
<organism evidence="4 5">
    <name type="scientific">Engystomops pustulosus</name>
    <name type="common">Tungara frog</name>
    <name type="synonym">Physalaemus pustulosus</name>
    <dbReference type="NCBI Taxonomy" id="76066"/>
    <lineage>
        <taxon>Eukaryota</taxon>
        <taxon>Metazoa</taxon>
        <taxon>Chordata</taxon>
        <taxon>Craniata</taxon>
        <taxon>Vertebrata</taxon>
        <taxon>Euteleostomi</taxon>
        <taxon>Amphibia</taxon>
        <taxon>Batrachia</taxon>
        <taxon>Anura</taxon>
        <taxon>Neobatrachia</taxon>
        <taxon>Hyloidea</taxon>
        <taxon>Leptodactylidae</taxon>
        <taxon>Leiuperinae</taxon>
        <taxon>Engystomops</taxon>
    </lineage>
</organism>
<sequence length="179" mass="21112">MYFKTRKCFMFDLPSGDKNVFQNMDKVSEDQLNQDFLKNVKKFCDYIYNKAEVKCVDDIHQVTGEILANLVTMYTEAICSSNAACVEDVVTNVSVVENTRAVEEATQYYVEKMKEEVIFPTETLVQIIEISEECEKEALKIFMKRSFKDNKRHFLKKFMVSRHNKLRQMYIDYILHVHS</sequence>
<dbReference type="GO" id="GO:0005525">
    <property type="term" value="F:GTP binding"/>
    <property type="evidence" value="ECO:0007669"/>
    <property type="project" value="InterPro"/>
</dbReference>
<feature type="domain" description="Guanylate-binding protein N-terminal" evidence="2">
    <location>
        <begin position="2"/>
        <end position="54"/>
    </location>
</feature>
<dbReference type="PANTHER" id="PTHR10751">
    <property type="entry name" value="GUANYLATE BINDING PROTEIN"/>
    <property type="match status" value="1"/>
</dbReference>
<dbReference type="Gene3D" id="3.40.50.300">
    <property type="entry name" value="P-loop containing nucleotide triphosphate hydrolases"/>
    <property type="match status" value="1"/>
</dbReference>
<dbReference type="AlphaFoldDB" id="A0AAV6YIW8"/>
<dbReference type="InterPro" id="IPR027417">
    <property type="entry name" value="P-loop_NTPase"/>
</dbReference>
<evidence type="ECO:0000259" key="3">
    <source>
        <dbReference type="Pfam" id="PF02841"/>
    </source>
</evidence>
<protein>
    <submittedName>
        <fullName evidence="4">Uncharacterized protein</fullName>
    </submittedName>
</protein>
<gene>
    <name evidence="4" type="ORF">GDO81_025451</name>
</gene>
<evidence type="ECO:0000259" key="2">
    <source>
        <dbReference type="Pfam" id="PF02263"/>
    </source>
</evidence>
<proteinExistence type="predicted"/>
<dbReference type="Pfam" id="PF02263">
    <property type="entry name" value="GBP"/>
    <property type="match status" value="1"/>
</dbReference>
<dbReference type="InterPro" id="IPR015894">
    <property type="entry name" value="Guanylate-bd_N"/>
</dbReference>
<dbReference type="Gene3D" id="1.20.1000.10">
    <property type="entry name" value="Guanylate-binding protein, C-terminal domain"/>
    <property type="match status" value="1"/>
</dbReference>
<dbReference type="GO" id="GO:0003924">
    <property type="term" value="F:GTPase activity"/>
    <property type="evidence" value="ECO:0007669"/>
    <property type="project" value="InterPro"/>
</dbReference>
<reference evidence="4" key="1">
    <citation type="thesis" date="2020" institute="ProQuest LLC" country="789 East Eisenhower Parkway, Ann Arbor, MI, USA">
        <title>Comparative Genomics and Chromosome Evolution.</title>
        <authorList>
            <person name="Mudd A.B."/>
        </authorList>
    </citation>
    <scope>NUCLEOTIDE SEQUENCE</scope>
    <source>
        <strain evidence="4">237g6f4</strain>
        <tissue evidence="4">Blood</tissue>
    </source>
</reference>
<dbReference type="SUPFAM" id="SSF48340">
    <property type="entry name" value="Interferon-induced guanylate-binding protein 1 (GBP1), C-terminal domain"/>
    <property type="match status" value="1"/>
</dbReference>
<dbReference type="Proteomes" id="UP000824782">
    <property type="component" value="Unassembled WGS sequence"/>
</dbReference>
<evidence type="ECO:0000256" key="1">
    <source>
        <dbReference type="ARBA" id="ARBA00022801"/>
    </source>
</evidence>
<accession>A0AAV6YIW8</accession>
<dbReference type="Pfam" id="PF02841">
    <property type="entry name" value="GBP_C"/>
    <property type="match status" value="1"/>
</dbReference>
<keyword evidence="5" id="KW-1185">Reference proteome</keyword>
<name>A0AAV6YIW8_ENGPU</name>
<evidence type="ECO:0000313" key="4">
    <source>
        <dbReference type="EMBL" id="KAG8536911.1"/>
    </source>
</evidence>
<evidence type="ECO:0000313" key="5">
    <source>
        <dbReference type="Proteomes" id="UP000824782"/>
    </source>
</evidence>
<keyword evidence="1" id="KW-0378">Hydrolase</keyword>
<dbReference type="EMBL" id="WNYA01036470">
    <property type="protein sequence ID" value="KAG8536911.1"/>
    <property type="molecule type" value="Genomic_DNA"/>
</dbReference>
<comment type="caution">
    <text evidence="4">The sequence shown here is derived from an EMBL/GenBank/DDBJ whole genome shotgun (WGS) entry which is preliminary data.</text>
</comment>
<feature type="domain" description="Guanylate-binding protein/Atlastin C-terminal" evidence="3">
    <location>
        <begin position="60"/>
        <end position="165"/>
    </location>
</feature>
<dbReference type="InterPro" id="IPR003191">
    <property type="entry name" value="Guanylate-bd/ATL_C"/>
</dbReference>